<comment type="catalytic activity">
    <reaction evidence="1">
        <text>S-ubiquitinyl-[E2 ubiquitin-conjugating enzyme]-L-cysteine + [acceptor protein]-L-lysine = [E2 ubiquitin-conjugating enzyme]-L-cysteine + N(6)-ubiquitinyl-[acceptor protein]-L-lysine.</text>
        <dbReference type="EC" id="2.3.2.27"/>
    </reaction>
</comment>
<organism evidence="10 11">
    <name type="scientific">Phytophthora sojae (strain P6497)</name>
    <name type="common">Soybean stem and root rot agent</name>
    <name type="synonym">Phytophthora megasperma f. sp. glycines</name>
    <dbReference type="NCBI Taxonomy" id="1094619"/>
    <lineage>
        <taxon>Eukaryota</taxon>
        <taxon>Sar</taxon>
        <taxon>Stramenopiles</taxon>
        <taxon>Oomycota</taxon>
        <taxon>Peronosporomycetes</taxon>
        <taxon>Peronosporales</taxon>
        <taxon>Peronosporaceae</taxon>
        <taxon>Phytophthora</taxon>
    </lineage>
</organism>
<evidence type="ECO:0000256" key="6">
    <source>
        <dbReference type="ARBA" id="ARBA00022803"/>
    </source>
</evidence>
<feature type="domain" description="U-box" evidence="9">
    <location>
        <begin position="201"/>
        <end position="275"/>
    </location>
</feature>
<dbReference type="EMBL" id="JH159152">
    <property type="protein sequence ID" value="EGZ23428.1"/>
    <property type="molecule type" value="Genomic_DNA"/>
</dbReference>
<keyword evidence="3" id="KW-0808">Transferase</keyword>
<evidence type="ECO:0000256" key="2">
    <source>
        <dbReference type="ARBA" id="ARBA00012483"/>
    </source>
</evidence>
<dbReference type="Gene3D" id="1.25.40.10">
    <property type="entry name" value="Tetratricopeptide repeat domain"/>
    <property type="match status" value="1"/>
</dbReference>
<evidence type="ECO:0000313" key="11">
    <source>
        <dbReference type="Proteomes" id="UP000002640"/>
    </source>
</evidence>
<dbReference type="Gene3D" id="3.30.40.10">
    <property type="entry name" value="Zinc/RING finger domain, C3HC4 (zinc finger)"/>
    <property type="match status" value="1"/>
</dbReference>
<evidence type="ECO:0000256" key="7">
    <source>
        <dbReference type="ARBA" id="ARBA00044534"/>
    </source>
</evidence>
<reference evidence="10 11" key="1">
    <citation type="journal article" date="2006" name="Science">
        <title>Phytophthora genome sequences uncover evolutionary origins and mechanisms of pathogenesis.</title>
        <authorList>
            <person name="Tyler B.M."/>
            <person name="Tripathy S."/>
            <person name="Zhang X."/>
            <person name="Dehal P."/>
            <person name="Jiang R.H."/>
            <person name="Aerts A."/>
            <person name="Arredondo F.D."/>
            <person name="Baxter L."/>
            <person name="Bensasson D."/>
            <person name="Beynon J.L."/>
            <person name="Chapman J."/>
            <person name="Damasceno C.M."/>
            <person name="Dorrance A.E."/>
            <person name="Dou D."/>
            <person name="Dickerman A.W."/>
            <person name="Dubchak I.L."/>
            <person name="Garbelotto M."/>
            <person name="Gijzen M."/>
            <person name="Gordon S.G."/>
            <person name="Govers F."/>
            <person name="Grunwald N.J."/>
            <person name="Huang W."/>
            <person name="Ivors K.L."/>
            <person name="Jones R.W."/>
            <person name="Kamoun S."/>
            <person name="Krampis K."/>
            <person name="Lamour K.H."/>
            <person name="Lee M.K."/>
            <person name="McDonald W.H."/>
            <person name="Medina M."/>
            <person name="Meijer H.J."/>
            <person name="Nordberg E.K."/>
            <person name="Maclean D.J."/>
            <person name="Ospina-Giraldo M.D."/>
            <person name="Morris P.F."/>
            <person name="Phuntumart V."/>
            <person name="Putnam N.H."/>
            <person name="Rash S."/>
            <person name="Rose J.K."/>
            <person name="Sakihama Y."/>
            <person name="Salamov A.A."/>
            <person name="Savidor A."/>
            <person name="Scheuring C.F."/>
            <person name="Smith B.M."/>
            <person name="Sobral B.W."/>
            <person name="Terry A."/>
            <person name="Torto-Alalibo T.A."/>
            <person name="Win J."/>
            <person name="Xu Z."/>
            <person name="Zhang H."/>
            <person name="Grigoriev I.V."/>
            <person name="Rokhsar D.S."/>
            <person name="Boore J.L."/>
        </authorList>
    </citation>
    <scope>NUCLEOTIDE SEQUENCE [LARGE SCALE GENOMIC DNA]</scope>
    <source>
        <strain evidence="10 11">P6497</strain>
    </source>
</reference>
<name>G4Z103_PHYSP</name>
<dbReference type="PROSITE" id="PS51698">
    <property type="entry name" value="U_BOX"/>
    <property type="match status" value="1"/>
</dbReference>
<sequence>MATAADRAEQLKLQGNQCFGKGKFHAAIDMYTEAIVLAPGRSLYYSNRALCHSKLERWESCRDDCQLALKFDALNAKASYMLGTSLMHLLAFDAAVEALQTALSSAEKTHKSKAFQLDIATELRRVKKRQWHHVQKQRVARHEKVKGQLQALFGARHTAELLDARQSGAGATRTGADEADALMAYVEHMAACYERDMYPGEVPDYFMCPISMEIMHDPVTTPNGVSYERRCLEEHLRHNGAIDPLTRKKLTLDMLRPNTSLRAAIQDYLDKNLWAYEY</sequence>
<keyword evidence="11" id="KW-1185">Reference proteome</keyword>
<keyword evidence="4" id="KW-0677">Repeat</keyword>
<dbReference type="InterPro" id="IPR013083">
    <property type="entry name" value="Znf_RING/FYVE/PHD"/>
</dbReference>
<dbReference type="STRING" id="1094619.G4Z103"/>
<keyword evidence="6" id="KW-0802">TPR repeat</keyword>
<dbReference type="GO" id="GO:0006515">
    <property type="term" value="P:protein quality control for misfolded or incompletely synthesized proteins"/>
    <property type="evidence" value="ECO:0007669"/>
    <property type="project" value="TreeGrafter"/>
</dbReference>
<accession>G4Z103</accession>
<evidence type="ECO:0000259" key="9">
    <source>
        <dbReference type="PROSITE" id="PS51698"/>
    </source>
</evidence>
<dbReference type="Proteomes" id="UP000002640">
    <property type="component" value="Unassembled WGS sequence"/>
</dbReference>
<dbReference type="SMR" id="G4Z103"/>
<dbReference type="OMA" id="PSIPAYY"/>
<dbReference type="GO" id="GO:0051087">
    <property type="term" value="F:protein-folding chaperone binding"/>
    <property type="evidence" value="ECO:0007669"/>
    <property type="project" value="TreeGrafter"/>
</dbReference>
<evidence type="ECO:0000256" key="1">
    <source>
        <dbReference type="ARBA" id="ARBA00000900"/>
    </source>
</evidence>
<dbReference type="InParanoid" id="G4Z103"/>
<dbReference type="GO" id="GO:0071218">
    <property type="term" value="P:cellular response to misfolded protein"/>
    <property type="evidence" value="ECO:0007669"/>
    <property type="project" value="TreeGrafter"/>
</dbReference>
<dbReference type="InterPro" id="IPR019734">
    <property type="entry name" value="TPR_rpt"/>
</dbReference>
<proteinExistence type="predicted"/>
<dbReference type="InterPro" id="IPR045202">
    <property type="entry name" value="CHIP_RING-Ubox"/>
</dbReference>
<dbReference type="InterPro" id="IPR011990">
    <property type="entry name" value="TPR-like_helical_dom_sf"/>
</dbReference>
<dbReference type="GO" id="GO:0043161">
    <property type="term" value="P:proteasome-mediated ubiquitin-dependent protein catabolic process"/>
    <property type="evidence" value="ECO:0007669"/>
    <property type="project" value="TreeGrafter"/>
</dbReference>
<dbReference type="SMART" id="SM00504">
    <property type="entry name" value="Ubox"/>
    <property type="match status" value="1"/>
</dbReference>
<dbReference type="SMART" id="SM00028">
    <property type="entry name" value="TPR"/>
    <property type="match status" value="3"/>
</dbReference>
<dbReference type="GeneID" id="20655468"/>
<dbReference type="InterPro" id="IPR003613">
    <property type="entry name" value="Ubox_domain"/>
</dbReference>
<dbReference type="GO" id="GO:0000209">
    <property type="term" value="P:protein polyubiquitination"/>
    <property type="evidence" value="ECO:0007669"/>
    <property type="project" value="TreeGrafter"/>
</dbReference>
<dbReference type="PANTHER" id="PTHR46803">
    <property type="entry name" value="E3 UBIQUITIN-PROTEIN LIGASE CHIP"/>
    <property type="match status" value="1"/>
</dbReference>
<keyword evidence="5" id="KW-0833">Ubl conjugation pathway</keyword>
<evidence type="ECO:0000256" key="5">
    <source>
        <dbReference type="ARBA" id="ARBA00022786"/>
    </source>
</evidence>
<dbReference type="SUPFAM" id="SSF48452">
    <property type="entry name" value="TPR-like"/>
    <property type="match status" value="1"/>
</dbReference>
<dbReference type="Pfam" id="PF04564">
    <property type="entry name" value="U-box"/>
    <property type="match status" value="1"/>
</dbReference>
<protein>
    <recommendedName>
        <fullName evidence="7">E3 ubiquitin-protein ligase CHIP</fullName>
        <ecNumber evidence="2">2.3.2.27</ecNumber>
    </recommendedName>
    <alternativeName>
        <fullName evidence="8">RING-type E3 ubiquitin transferase CHIP</fullName>
    </alternativeName>
</protein>
<dbReference type="SUPFAM" id="SSF57850">
    <property type="entry name" value="RING/U-box"/>
    <property type="match status" value="1"/>
</dbReference>
<dbReference type="RefSeq" id="XP_009518716.1">
    <property type="nucleotide sequence ID" value="XM_009520421.1"/>
</dbReference>
<dbReference type="GO" id="GO:0061630">
    <property type="term" value="F:ubiquitin protein ligase activity"/>
    <property type="evidence" value="ECO:0007669"/>
    <property type="project" value="UniProtKB-EC"/>
</dbReference>
<gene>
    <name evidence="10" type="ORF">PHYSODRAFT_482219</name>
</gene>
<evidence type="ECO:0000256" key="8">
    <source>
        <dbReference type="ARBA" id="ARBA00044543"/>
    </source>
</evidence>
<dbReference type="GO" id="GO:0045862">
    <property type="term" value="P:positive regulation of proteolysis"/>
    <property type="evidence" value="ECO:0007669"/>
    <property type="project" value="TreeGrafter"/>
</dbReference>
<evidence type="ECO:0000256" key="3">
    <source>
        <dbReference type="ARBA" id="ARBA00022679"/>
    </source>
</evidence>
<dbReference type="AlphaFoldDB" id="G4Z103"/>
<dbReference type="EC" id="2.3.2.27" evidence="2"/>
<evidence type="ECO:0000313" key="10">
    <source>
        <dbReference type="EMBL" id="EGZ23428.1"/>
    </source>
</evidence>
<evidence type="ECO:0000256" key="4">
    <source>
        <dbReference type="ARBA" id="ARBA00022737"/>
    </source>
</evidence>
<dbReference type="CDD" id="cd16654">
    <property type="entry name" value="RING-Ubox_CHIP"/>
    <property type="match status" value="1"/>
</dbReference>
<dbReference type="GO" id="GO:0005737">
    <property type="term" value="C:cytoplasm"/>
    <property type="evidence" value="ECO:0007669"/>
    <property type="project" value="TreeGrafter"/>
</dbReference>
<dbReference type="KEGG" id="psoj:PHYSODRAFT_482219"/>
<dbReference type="PANTHER" id="PTHR46803:SF2">
    <property type="entry name" value="E3 UBIQUITIN-PROTEIN LIGASE CHIP"/>
    <property type="match status" value="1"/>
</dbReference>